<reference evidence="1" key="1">
    <citation type="journal article" date="2017" name="Nature">
        <title>The genome of Chenopodium quinoa.</title>
        <authorList>
            <person name="Jarvis D.E."/>
            <person name="Ho Y.S."/>
            <person name="Lightfoot D.J."/>
            <person name="Schmoeckel S.M."/>
            <person name="Li B."/>
            <person name="Borm T.J.A."/>
            <person name="Ohyanagi H."/>
            <person name="Mineta K."/>
            <person name="Michell C.T."/>
            <person name="Saber N."/>
            <person name="Kharbatia N.M."/>
            <person name="Rupper R.R."/>
            <person name="Sharp A.R."/>
            <person name="Dally N."/>
            <person name="Boughton B.A."/>
            <person name="Woo Y.H."/>
            <person name="Gao G."/>
            <person name="Schijlen E.G.W.M."/>
            <person name="Guo X."/>
            <person name="Momin A.A."/>
            <person name="Negrao S."/>
            <person name="Al-Babili S."/>
            <person name="Gehring C."/>
            <person name="Roessner U."/>
            <person name="Jung C."/>
            <person name="Murphy K."/>
            <person name="Arold S.T."/>
            <person name="Gojobori T."/>
            <person name="van der Linden C.G."/>
            <person name="van Loo E.N."/>
            <person name="Jellen E.N."/>
            <person name="Maughan P.J."/>
            <person name="Tester M."/>
        </authorList>
    </citation>
    <scope>NUCLEOTIDE SEQUENCE [LARGE SCALE GENOMIC DNA]</scope>
    <source>
        <strain evidence="1">cv. PI 614886</strain>
    </source>
</reference>
<accession>A0A803N6C2</accession>
<dbReference type="EnsemblPlants" id="AUR62041260-RA">
    <property type="protein sequence ID" value="AUR62041260-RA:cds"/>
    <property type="gene ID" value="AUR62041260"/>
</dbReference>
<protein>
    <submittedName>
        <fullName evidence="1">Uncharacterized protein</fullName>
    </submittedName>
</protein>
<name>A0A803N6C2_CHEQI</name>
<organism evidence="1 2">
    <name type="scientific">Chenopodium quinoa</name>
    <name type="common">Quinoa</name>
    <dbReference type="NCBI Taxonomy" id="63459"/>
    <lineage>
        <taxon>Eukaryota</taxon>
        <taxon>Viridiplantae</taxon>
        <taxon>Streptophyta</taxon>
        <taxon>Embryophyta</taxon>
        <taxon>Tracheophyta</taxon>
        <taxon>Spermatophyta</taxon>
        <taxon>Magnoliopsida</taxon>
        <taxon>eudicotyledons</taxon>
        <taxon>Gunneridae</taxon>
        <taxon>Pentapetalae</taxon>
        <taxon>Caryophyllales</taxon>
        <taxon>Chenopodiaceae</taxon>
        <taxon>Chenopodioideae</taxon>
        <taxon>Atripliceae</taxon>
        <taxon>Chenopodium</taxon>
    </lineage>
</organism>
<dbReference type="Proteomes" id="UP000596660">
    <property type="component" value="Unplaced"/>
</dbReference>
<sequence>MDDSFTQVVISFRPLLKQITRCLDFPDPEYQYLNLRKSIACVAIRSENSAVPTVYLGGDTYNVHESCEIAAKKAVYDLIKDMT</sequence>
<dbReference type="Gramene" id="AUR62041260-RA">
    <property type="protein sequence ID" value="AUR62041260-RA:cds"/>
    <property type="gene ID" value="AUR62041260"/>
</dbReference>
<reference evidence="1" key="2">
    <citation type="submission" date="2021-03" db="UniProtKB">
        <authorList>
            <consortium name="EnsemblPlants"/>
        </authorList>
    </citation>
    <scope>IDENTIFICATION</scope>
</reference>
<dbReference type="AlphaFoldDB" id="A0A803N6C2"/>
<evidence type="ECO:0000313" key="1">
    <source>
        <dbReference type="EnsemblPlants" id="AUR62041260-RA:cds"/>
    </source>
</evidence>
<proteinExistence type="predicted"/>
<keyword evidence="2" id="KW-1185">Reference proteome</keyword>
<evidence type="ECO:0000313" key="2">
    <source>
        <dbReference type="Proteomes" id="UP000596660"/>
    </source>
</evidence>